<keyword evidence="4" id="KW-0547">Nucleotide-binding</keyword>
<evidence type="ECO:0000256" key="5">
    <source>
        <dbReference type="ARBA" id="ARBA00022777"/>
    </source>
</evidence>
<feature type="domain" description="Protein kinase" evidence="7">
    <location>
        <begin position="11"/>
        <end position="285"/>
    </location>
</feature>
<dbReference type="InterPro" id="IPR008271">
    <property type="entry name" value="Ser/Thr_kinase_AS"/>
</dbReference>
<dbReference type="PANTHER" id="PTHR43289:SF6">
    <property type="entry name" value="SERINE_THREONINE-PROTEIN KINASE NEKL-3"/>
    <property type="match status" value="1"/>
</dbReference>
<gene>
    <name evidence="8" type="ORF">GCM10009560_37580</name>
</gene>
<protein>
    <recommendedName>
        <fullName evidence="1">non-specific serine/threonine protein kinase</fullName>
        <ecNumber evidence="1">2.7.11.1</ecNumber>
    </recommendedName>
</protein>
<keyword evidence="6" id="KW-0067">ATP-binding</keyword>
<keyword evidence="2" id="KW-0723">Serine/threonine-protein kinase</keyword>
<dbReference type="CDD" id="cd14014">
    <property type="entry name" value="STKc_PknB_like"/>
    <property type="match status" value="1"/>
</dbReference>
<evidence type="ECO:0000256" key="2">
    <source>
        <dbReference type="ARBA" id="ARBA00022527"/>
    </source>
</evidence>
<organism evidence="8 9">
    <name type="scientific">Nonomuraea longicatena</name>
    <dbReference type="NCBI Taxonomy" id="83682"/>
    <lineage>
        <taxon>Bacteria</taxon>
        <taxon>Bacillati</taxon>
        <taxon>Actinomycetota</taxon>
        <taxon>Actinomycetes</taxon>
        <taxon>Streptosporangiales</taxon>
        <taxon>Streptosporangiaceae</taxon>
        <taxon>Nonomuraea</taxon>
    </lineage>
</organism>
<dbReference type="Pfam" id="PF00069">
    <property type="entry name" value="Pkinase"/>
    <property type="match status" value="1"/>
</dbReference>
<evidence type="ECO:0000313" key="8">
    <source>
        <dbReference type="EMBL" id="GAA0932130.1"/>
    </source>
</evidence>
<dbReference type="RefSeq" id="WP_343951179.1">
    <property type="nucleotide sequence ID" value="NZ_BAAAHQ010000017.1"/>
</dbReference>
<dbReference type="PANTHER" id="PTHR43289">
    <property type="entry name" value="MITOGEN-ACTIVATED PROTEIN KINASE KINASE KINASE 20-RELATED"/>
    <property type="match status" value="1"/>
</dbReference>
<keyword evidence="3" id="KW-0808">Transferase</keyword>
<comment type="caution">
    <text evidence="8">The sequence shown here is derived from an EMBL/GenBank/DDBJ whole genome shotgun (WGS) entry which is preliminary data.</text>
</comment>
<evidence type="ECO:0000259" key="7">
    <source>
        <dbReference type="PROSITE" id="PS50011"/>
    </source>
</evidence>
<dbReference type="Proteomes" id="UP001501578">
    <property type="component" value="Unassembled WGS sequence"/>
</dbReference>
<evidence type="ECO:0000256" key="3">
    <source>
        <dbReference type="ARBA" id="ARBA00022679"/>
    </source>
</evidence>
<dbReference type="SMART" id="SM00220">
    <property type="entry name" value="S_TKc"/>
    <property type="match status" value="1"/>
</dbReference>
<dbReference type="SUPFAM" id="SSF56112">
    <property type="entry name" value="Protein kinase-like (PK-like)"/>
    <property type="match status" value="1"/>
</dbReference>
<dbReference type="PROSITE" id="PS50011">
    <property type="entry name" value="PROTEIN_KINASE_DOM"/>
    <property type="match status" value="1"/>
</dbReference>
<dbReference type="InterPro" id="IPR011009">
    <property type="entry name" value="Kinase-like_dom_sf"/>
</dbReference>
<evidence type="ECO:0000256" key="4">
    <source>
        <dbReference type="ARBA" id="ARBA00022741"/>
    </source>
</evidence>
<dbReference type="EMBL" id="BAAAHQ010000017">
    <property type="protein sequence ID" value="GAA0932130.1"/>
    <property type="molecule type" value="Genomic_DNA"/>
</dbReference>
<reference evidence="9" key="1">
    <citation type="journal article" date="2019" name="Int. J. Syst. Evol. Microbiol.">
        <title>The Global Catalogue of Microorganisms (GCM) 10K type strain sequencing project: providing services to taxonomists for standard genome sequencing and annotation.</title>
        <authorList>
            <consortium name="The Broad Institute Genomics Platform"/>
            <consortium name="The Broad Institute Genome Sequencing Center for Infectious Disease"/>
            <person name="Wu L."/>
            <person name="Ma J."/>
        </authorList>
    </citation>
    <scope>NUCLEOTIDE SEQUENCE [LARGE SCALE GENOMIC DNA]</scope>
    <source>
        <strain evidence="9">JCM 11136</strain>
    </source>
</reference>
<dbReference type="Gene3D" id="3.30.200.20">
    <property type="entry name" value="Phosphorylase Kinase, domain 1"/>
    <property type="match status" value="1"/>
</dbReference>
<dbReference type="PROSITE" id="PS00108">
    <property type="entry name" value="PROTEIN_KINASE_ST"/>
    <property type="match status" value="1"/>
</dbReference>
<sequence length="497" mass="52475">MPDDPLLAGRYRLVARLGEGGAGTVWRAVDQTLMRDVAIKQVRVPDGLDPAGRADFAERAMHEARAAGRLRDPAIVLVHDVVLDRGVPWIVMDLSTGRSLDKVVREHGPLPPDLVARIGLRVLSALEVAHAHAILHRDVKPANILLDADGTAFLTDFGIAAPMRAAPMRAAPMGAAPMGAGPTGSDSDDRLAGAGSPGYMAPERLNGLPAGPASDLWSLGASLYTIVQGRPPYERPSTAAVVAAVLLHEPPFPDRAGRELGTLLMALLAKDPAARPGAERIRAVLGAAADPTGRPRRRRLLPPAVALAAVLALGGGIWYGTGLLTRPPDGRYAAAPDPCTLVPPDRVRQIVGAAAPPERTRQGECRWQHRTGSRVPRSLLVRTWTEAPRGSLDGAGVARTLVADERTGRSGAAGTSFRTTTSGVRDVTGIGESAFAYDVLAKYINADTGKGTSLVMFHDSNLVGEVELRVEDVRRVGAADRKAVEEAARTVSASLRR</sequence>
<evidence type="ECO:0000256" key="6">
    <source>
        <dbReference type="ARBA" id="ARBA00022840"/>
    </source>
</evidence>
<proteinExistence type="predicted"/>
<evidence type="ECO:0000313" key="9">
    <source>
        <dbReference type="Proteomes" id="UP001501578"/>
    </source>
</evidence>
<name>A0ABP4A825_9ACTN</name>
<dbReference type="EC" id="2.7.11.1" evidence="1"/>
<dbReference type="InterPro" id="IPR000719">
    <property type="entry name" value="Prot_kinase_dom"/>
</dbReference>
<keyword evidence="9" id="KW-1185">Reference proteome</keyword>
<accession>A0ABP4A825</accession>
<keyword evidence="5" id="KW-0418">Kinase</keyword>
<evidence type="ECO:0000256" key="1">
    <source>
        <dbReference type="ARBA" id="ARBA00012513"/>
    </source>
</evidence>
<dbReference type="Gene3D" id="1.10.510.10">
    <property type="entry name" value="Transferase(Phosphotransferase) domain 1"/>
    <property type="match status" value="1"/>
</dbReference>